<dbReference type="AlphaFoldDB" id="A0A0J5S9P3"/>
<keyword evidence="4" id="KW-1003">Cell membrane</keyword>
<dbReference type="SMART" id="SM00065">
    <property type="entry name" value="GAF"/>
    <property type="match status" value="1"/>
</dbReference>
<keyword evidence="6" id="KW-0808">Transferase</keyword>
<dbReference type="Pfam" id="PF07694">
    <property type="entry name" value="5TM-5TMR_LYT"/>
    <property type="match status" value="1"/>
</dbReference>
<evidence type="ECO:0000256" key="13">
    <source>
        <dbReference type="ARBA" id="ARBA00023136"/>
    </source>
</evidence>
<dbReference type="OrthoDB" id="9776552at2"/>
<protein>
    <recommendedName>
        <fullName evidence="3">histidine kinase</fullName>
        <ecNumber evidence="3">2.7.13.3</ecNumber>
    </recommendedName>
</protein>
<evidence type="ECO:0000313" key="15">
    <source>
        <dbReference type="Proteomes" id="UP000076510"/>
    </source>
</evidence>
<evidence type="ECO:0000256" key="9">
    <source>
        <dbReference type="ARBA" id="ARBA00022777"/>
    </source>
</evidence>
<name>A0A0J5S9P3_9BACI</name>
<gene>
    <name evidence="14" type="ORF">AV649_20120</name>
</gene>
<keyword evidence="8" id="KW-0547">Nucleotide-binding</keyword>
<evidence type="ECO:0000256" key="4">
    <source>
        <dbReference type="ARBA" id="ARBA00022475"/>
    </source>
</evidence>
<evidence type="ECO:0000256" key="1">
    <source>
        <dbReference type="ARBA" id="ARBA00000085"/>
    </source>
</evidence>
<dbReference type="InterPro" id="IPR036890">
    <property type="entry name" value="HATPase_C_sf"/>
</dbReference>
<dbReference type="SUPFAM" id="SSF55781">
    <property type="entry name" value="GAF domain-like"/>
    <property type="match status" value="1"/>
</dbReference>
<proteinExistence type="predicted"/>
<keyword evidence="12" id="KW-0902">Two-component regulatory system</keyword>
<keyword evidence="9 14" id="KW-0418">Kinase</keyword>
<keyword evidence="11" id="KW-1133">Transmembrane helix</keyword>
<dbReference type="SUPFAM" id="SSF55874">
    <property type="entry name" value="ATPase domain of HSP90 chaperone/DNA topoisomerase II/histidine kinase"/>
    <property type="match status" value="1"/>
</dbReference>
<dbReference type="SMART" id="SM00387">
    <property type="entry name" value="HATPase_c"/>
    <property type="match status" value="1"/>
</dbReference>
<dbReference type="Gene3D" id="3.30.450.40">
    <property type="match status" value="1"/>
</dbReference>
<dbReference type="EC" id="2.7.13.3" evidence="3"/>
<organism evidence="14 15">
    <name type="scientific">Rossellomorea marisflavi</name>
    <dbReference type="NCBI Taxonomy" id="189381"/>
    <lineage>
        <taxon>Bacteria</taxon>
        <taxon>Bacillati</taxon>
        <taxon>Bacillota</taxon>
        <taxon>Bacilli</taxon>
        <taxon>Bacillales</taxon>
        <taxon>Bacillaceae</taxon>
        <taxon>Rossellomorea</taxon>
    </lineage>
</organism>
<evidence type="ECO:0000256" key="2">
    <source>
        <dbReference type="ARBA" id="ARBA00004651"/>
    </source>
</evidence>
<dbReference type="Pfam" id="PF02518">
    <property type="entry name" value="HATPase_c"/>
    <property type="match status" value="1"/>
</dbReference>
<dbReference type="InterPro" id="IPR003018">
    <property type="entry name" value="GAF"/>
</dbReference>
<evidence type="ECO:0000256" key="7">
    <source>
        <dbReference type="ARBA" id="ARBA00022692"/>
    </source>
</evidence>
<evidence type="ECO:0000256" key="3">
    <source>
        <dbReference type="ARBA" id="ARBA00012438"/>
    </source>
</evidence>
<dbReference type="InterPro" id="IPR029016">
    <property type="entry name" value="GAF-like_dom_sf"/>
</dbReference>
<evidence type="ECO:0000256" key="11">
    <source>
        <dbReference type="ARBA" id="ARBA00022989"/>
    </source>
</evidence>
<dbReference type="PATRIC" id="fig|189381.10.peg.104"/>
<evidence type="ECO:0000256" key="8">
    <source>
        <dbReference type="ARBA" id="ARBA00022741"/>
    </source>
</evidence>
<keyword evidence="5" id="KW-0597">Phosphoprotein</keyword>
<dbReference type="PANTHER" id="PTHR34220">
    <property type="entry name" value="SENSOR HISTIDINE KINASE YPDA"/>
    <property type="match status" value="1"/>
</dbReference>
<accession>A0A0J5S9P3</accession>
<keyword evidence="7" id="KW-0812">Transmembrane</keyword>
<comment type="caution">
    <text evidence="14">The sequence shown here is derived from an EMBL/GenBank/DDBJ whole genome shotgun (WGS) entry which is preliminary data.</text>
</comment>
<dbReference type="Gene3D" id="3.30.565.10">
    <property type="entry name" value="Histidine kinase-like ATPase, C-terminal domain"/>
    <property type="match status" value="1"/>
</dbReference>
<dbReference type="Proteomes" id="UP000076510">
    <property type="component" value="Unassembled WGS sequence"/>
</dbReference>
<dbReference type="GO" id="GO:0071555">
    <property type="term" value="P:cell wall organization"/>
    <property type="evidence" value="ECO:0007669"/>
    <property type="project" value="InterPro"/>
</dbReference>
<evidence type="ECO:0000256" key="12">
    <source>
        <dbReference type="ARBA" id="ARBA00023012"/>
    </source>
</evidence>
<keyword evidence="10" id="KW-0067">ATP-binding</keyword>
<reference evidence="15" key="1">
    <citation type="submission" date="2016-01" db="EMBL/GenBank/DDBJ databases">
        <title>Whole genome sequencing of Bhargavaea cecembensis T14.</title>
        <authorList>
            <person name="Hong K.W."/>
        </authorList>
    </citation>
    <scope>NUCLEOTIDE SEQUENCE [LARGE SCALE GENOMIC DNA]</scope>
    <source>
        <strain evidence="15">M19</strain>
    </source>
</reference>
<evidence type="ECO:0000256" key="5">
    <source>
        <dbReference type="ARBA" id="ARBA00022553"/>
    </source>
</evidence>
<dbReference type="InterPro" id="IPR003594">
    <property type="entry name" value="HATPase_dom"/>
</dbReference>
<dbReference type="InterPro" id="IPR005467">
    <property type="entry name" value="His_kinase_dom"/>
</dbReference>
<evidence type="ECO:0000313" key="14">
    <source>
        <dbReference type="EMBL" id="KZE48036.1"/>
    </source>
</evidence>
<dbReference type="PROSITE" id="PS50109">
    <property type="entry name" value="HIS_KIN"/>
    <property type="match status" value="1"/>
</dbReference>
<dbReference type="Pfam" id="PF06580">
    <property type="entry name" value="His_kinase"/>
    <property type="match status" value="1"/>
</dbReference>
<dbReference type="Pfam" id="PF01590">
    <property type="entry name" value="GAF"/>
    <property type="match status" value="1"/>
</dbReference>
<keyword evidence="13" id="KW-0472">Membrane</keyword>
<evidence type="ECO:0000256" key="6">
    <source>
        <dbReference type="ARBA" id="ARBA00022679"/>
    </source>
</evidence>
<dbReference type="RefSeq" id="WP_048006969.1">
    <property type="nucleotide sequence ID" value="NZ_CP047095.1"/>
</dbReference>
<sequence>MIHLIPLMIERVGIVLIAAFLFSQVKSFRKLIEQHQGGRDKVLLVLIFGLLGVVSNYTGIKIFPETITGNTWLMEVEPDSAIANTRIMGITIGGLLGGPVVGIGVGLISGIHRYFLGGFTATACAVSAVLAGGAAGYLGLWRKKRKSITAGYAVGVGVSMEAVQMLLILALTDPFSRAFRLVEVIAFPMIVVNGLGMLLFMLIIQNIVREQEKTRALQTTKAFTIADRTLPYFRKGLNGESCQEVARIMLDLTEADAIAITDSEGVLAHVGSAEDHHKPTKGFATELTKKVLKQGEVLMAKSREEILCRNEDCPLLAAVVLPLKVHGETVGTLKLYFHDPASLTEVQQQLAEGLAKLFSTQLEHADAEEQLKLLKDAEIKALQAQIHPHFLFNSINTISVLCRTQPEKARELLQELSHFFRSNLQGARNLVIPLEKEIEHVKAYLSLEQARFPDRYEVSWEVERGLEARLVPPFVLQPLVENSIRHAFTRRREKGEVLVRITIEGSDLHIRVSDNGNGIPEEKRMILGNETVPSKHGTGTALVNIKERLDGIYSHRARFTITSKVGTGTEISIRIPYESTGGLQS</sequence>
<dbReference type="InterPro" id="IPR050640">
    <property type="entry name" value="Bact_2-comp_sensor_kinase"/>
</dbReference>
<comment type="subcellular location">
    <subcellularLocation>
        <location evidence="2">Cell membrane</location>
        <topology evidence="2">Multi-pass membrane protein</topology>
    </subcellularLocation>
</comment>
<dbReference type="EMBL" id="LQQY01000019">
    <property type="protein sequence ID" value="KZE48036.1"/>
    <property type="molecule type" value="Genomic_DNA"/>
</dbReference>
<dbReference type="InterPro" id="IPR010559">
    <property type="entry name" value="Sig_transdc_His_kin_internal"/>
</dbReference>
<dbReference type="InterPro" id="IPR011620">
    <property type="entry name" value="Sig_transdc_His_kinase_LytS_TM"/>
</dbReference>
<dbReference type="GO" id="GO:0005524">
    <property type="term" value="F:ATP binding"/>
    <property type="evidence" value="ECO:0007669"/>
    <property type="project" value="UniProtKB-KW"/>
</dbReference>
<evidence type="ECO:0000256" key="10">
    <source>
        <dbReference type="ARBA" id="ARBA00022840"/>
    </source>
</evidence>
<dbReference type="GO" id="GO:0000155">
    <property type="term" value="F:phosphorelay sensor kinase activity"/>
    <property type="evidence" value="ECO:0007669"/>
    <property type="project" value="InterPro"/>
</dbReference>
<dbReference type="GO" id="GO:0005886">
    <property type="term" value="C:plasma membrane"/>
    <property type="evidence" value="ECO:0007669"/>
    <property type="project" value="UniProtKB-SubCell"/>
</dbReference>
<dbReference type="PANTHER" id="PTHR34220:SF7">
    <property type="entry name" value="SENSOR HISTIDINE KINASE YPDA"/>
    <property type="match status" value="1"/>
</dbReference>
<comment type="catalytic activity">
    <reaction evidence="1">
        <text>ATP + protein L-histidine = ADP + protein N-phospho-L-histidine.</text>
        <dbReference type="EC" id="2.7.13.3"/>
    </reaction>
</comment>